<dbReference type="InterPro" id="IPR047343">
    <property type="entry name" value="RUSC1_2"/>
</dbReference>
<sequence length="196" mass="21838">MFTVAQFGCGSDHFRKNALKKTMKANHWGDLRARLELAVEYIIQLCSNQDIPVDSDYTSDSEDAPVVLCNEKLTSAVRKNLAMSIRDLMQHGLMPVGQSASLVPFIGCFPTRSSSVSTNMHAWELILKYYHKKNGEKYNSTPARKLSLSFNLDINGGTAVSNKQNLLSVIGNILNSHSKYKRSYDSHFKAFVCAGL</sequence>
<dbReference type="EMBL" id="KZ308471">
    <property type="protein sequence ID" value="KAG8230205.1"/>
    <property type="molecule type" value="Genomic_DNA"/>
</dbReference>
<evidence type="ECO:0000313" key="2">
    <source>
        <dbReference type="EMBL" id="KAG8230205.1"/>
    </source>
</evidence>
<dbReference type="CDD" id="cd17683">
    <property type="entry name" value="RUN_RUNDC1"/>
    <property type="match status" value="1"/>
</dbReference>
<reference evidence="2" key="1">
    <citation type="submission" date="2013-04" db="EMBL/GenBank/DDBJ databases">
        <authorList>
            <person name="Qu J."/>
            <person name="Murali S.C."/>
            <person name="Bandaranaike D."/>
            <person name="Bellair M."/>
            <person name="Blankenburg K."/>
            <person name="Chao H."/>
            <person name="Dinh H."/>
            <person name="Doddapaneni H."/>
            <person name="Downs B."/>
            <person name="Dugan-Rocha S."/>
            <person name="Elkadiri S."/>
            <person name="Gnanaolivu R.D."/>
            <person name="Hernandez B."/>
            <person name="Javaid M."/>
            <person name="Jayaseelan J.C."/>
            <person name="Lee S."/>
            <person name="Li M."/>
            <person name="Ming W."/>
            <person name="Munidasa M."/>
            <person name="Muniz J."/>
            <person name="Nguyen L."/>
            <person name="Ongeri F."/>
            <person name="Osuji N."/>
            <person name="Pu L.-L."/>
            <person name="Puazo M."/>
            <person name="Qu C."/>
            <person name="Quiroz J."/>
            <person name="Raj R."/>
            <person name="Weissenberger G."/>
            <person name="Xin Y."/>
            <person name="Zou X."/>
            <person name="Han Y."/>
            <person name="Richards S."/>
            <person name="Worley K."/>
            <person name="Muzny D."/>
            <person name="Gibbs R."/>
        </authorList>
    </citation>
    <scope>NUCLEOTIDE SEQUENCE</scope>
    <source>
        <strain evidence="2">Sampled in the wild</strain>
    </source>
</reference>
<dbReference type="Proteomes" id="UP000792457">
    <property type="component" value="Unassembled WGS sequence"/>
</dbReference>
<keyword evidence="3" id="KW-1185">Reference proteome</keyword>
<dbReference type="AlphaFoldDB" id="A0A8K0KAJ3"/>
<dbReference type="InterPro" id="IPR004012">
    <property type="entry name" value="Run_dom"/>
</dbReference>
<gene>
    <name evidence="2" type="ORF">J437_LFUL009266</name>
</gene>
<dbReference type="PANTHER" id="PTHR15591">
    <property type="entry name" value="RUN AND SH3 DOMAIN CONTAINING"/>
    <property type="match status" value="1"/>
</dbReference>
<organism evidence="2 3">
    <name type="scientific">Ladona fulva</name>
    <name type="common">Scarce chaser dragonfly</name>
    <name type="synonym">Libellula fulva</name>
    <dbReference type="NCBI Taxonomy" id="123851"/>
    <lineage>
        <taxon>Eukaryota</taxon>
        <taxon>Metazoa</taxon>
        <taxon>Ecdysozoa</taxon>
        <taxon>Arthropoda</taxon>
        <taxon>Hexapoda</taxon>
        <taxon>Insecta</taxon>
        <taxon>Pterygota</taxon>
        <taxon>Palaeoptera</taxon>
        <taxon>Odonata</taxon>
        <taxon>Epiprocta</taxon>
        <taxon>Anisoptera</taxon>
        <taxon>Libelluloidea</taxon>
        <taxon>Libellulidae</taxon>
        <taxon>Ladona</taxon>
    </lineage>
</organism>
<reference evidence="2" key="2">
    <citation type="submission" date="2017-10" db="EMBL/GenBank/DDBJ databases">
        <title>Ladona fulva Genome sequencing and assembly.</title>
        <authorList>
            <person name="Murali S."/>
            <person name="Richards S."/>
            <person name="Bandaranaike D."/>
            <person name="Bellair M."/>
            <person name="Blankenburg K."/>
            <person name="Chao H."/>
            <person name="Dinh H."/>
            <person name="Doddapaneni H."/>
            <person name="Dugan-Rocha S."/>
            <person name="Elkadiri S."/>
            <person name="Gnanaolivu R."/>
            <person name="Hernandez B."/>
            <person name="Skinner E."/>
            <person name="Javaid M."/>
            <person name="Lee S."/>
            <person name="Li M."/>
            <person name="Ming W."/>
            <person name="Munidasa M."/>
            <person name="Muniz J."/>
            <person name="Nguyen L."/>
            <person name="Hughes D."/>
            <person name="Osuji N."/>
            <person name="Pu L.-L."/>
            <person name="Puazo M."/>
            <person name="Qu C."/>
            <person name="Quiroz J."/>
            <person name="Raj R."/>
            <person name="Weissenberger G."/>
            <person name="Xin Y."/>
            <person name="Zou X."/>
            <person name="Han Y."/>
            <person name="Worley K."/>
            <person name="Muzny D."/>
            <person name="Gibbs R."/>
        </authorList>
    </citation>
    <scope>NUCLEOTIDE SEQUENCE</scope>
    <source>
        <strain evidence="2">Sampled in the wild</strain>
    </source>
</reference>
<feature type="domain" description="RUN" evidence="1">
    <location>
        <begin position="72"/>
        <end position="196"/>
    </location>
</feature>
<dbReference type="PANTHER" id="PTHR15591:SF19">
    <property type="entry name" value="RUN DOMAIN-CONTAINING PROTEIN 1 ISOFORM X1"/>
    <property type="match status" value="1"/>
</dbReference>
<protein>
    <recommendedName>
        <fullName evidence="1">RUN domain-containing protein</fullName>
    </recommendedName>
</protein>
<dbReference type="OrthoDB" id="10068328at2759"/>
<proteinExistence type="predicted"/>
<comment type="caution">
    <text evidence="2">The sequence shown here is derived from an EMBL/GenBank/DDBJ whole genome shotgun (WGS) entry which is preliminary data.</text>
</comment>
<feature type="non-terminal residue" evidence="2">
    <location>
        <position position="1"/>
    </location>
</feature>
<dbReference type="InterPro" id="IPR037213">
    <property type="entry name" value="Run_dom_sf"/>
</dbReference>
<accession>A0A8K0KAJ3</accession>
<dbReference type="PROSITE" id="PS50826">
    <property type="entry name" value="RUN"/>
    <property type="match status" value="1"/>
</dbReference>
<evidence type="ECO:0000259" key="1">
    <source>
        <dbReference type="PROSITE" id="PS50826"/>
    </source>
</evidence>
<evidence type="ECO:0000313" key="3">
    <source>
        <dbReference type="Proteomes" id="UP000792457"/>
    </source>
</evidence>
<name>A0A8K0KAJ3_LADFU</name>
<dbReference type="Pfam" id="PF02759">
    <property type="entry name" value="RUN"/>
    <property type="match status" value="1"/>
</dbReference>
<dbReference type="Gene3D" id="1.20.58.900">
    <property type="match status" value="1"/>
</dbReference>